<dbReference type="GO" id="GO:0016503">
    <property type="term" value="F:pheromone receptor activity"/>
    <property type="evidence" value="ECO:0007669"/>
    <property type="project" value="InterPro"/>
</dbReference>
<reference evidence="13" key="2">
    <citation type="submission" date="2025-08" db="UniProtKB">
        <authorList>
            <consortium name="Ensembl"/>
        </authorList>
    </citation>
    <scope>IDENTIFICATION</scope>
</reference>
<feature type="transmembrane region" description="Helical" evidence="12">
    <location>
        <begin position="92"/>
        <end position="112"/>
    </location>
</feature>
<evidence type="ECO:0000256" key="8">
    <source>
        <dbReference type="ARBA" id="ARBA00023040"/>
    </source>
</evidence>
<keyword evidence="14" id="KW-1185">Reference proteome</keyword>
<evidence type="ECO:0000256" key="9">
    <source>
        <dbReference type="ARBA" id="ARBA00023136"/>
    </source>
</evidence>
<protein>
    <recommendedName>
        <fullName evidence="12">Vomeronasal type-1 receptor</fullName>
    </recommendedName>
</protein>
<evidence type="ECO:0000256" key="4">
    <source>
        <dbReference type="ARBA" id="ARBA00022475"/>
    </source>
</evidence>
<keyword evidence="9 12" id="KW-0472">Membrane</keyword>
<evidence type="ECO:0000256" key="5">
    <source>
        <dbReference type="ARBA" id="ARBA00022507"/>
    </source>
</evidence>
<evidence type="ECO:0000313" key="13">
    <source>
        <dbReference type="Ensembl" id="ENSPPYP00000034239.1"/>
    </source>
</evidence>
<dbReference type="InterPro" id="IPR004072">
    <property type="entry name" value="Vmron_rcpt_1"/>
</dbReference>
<dbReference type="SUPFAM" id="SSF81321">
    <property type="entry name" value="Family A G protein-coupled receptor-like"/>
    <property type="match status" value="1"/>
</dbReference>
<keyword evidence="4 12" id="KW-1003">Cell membrane</keyword>
<dbReference type="GeneTree" id="ENSGT01030000234553"/>
<reference evidence="13" key="3">
    <citation type="submission" date="2025-09" db="UniProtKB">
        <authorList>
            <consortium name="Ensembl"/>
        </authorList>
    </citation>
    <scope>IDENTIFICATION</scope>
</reference>
<proteinExistence type="inferred from homology"/>
<evidence type="ECO:0000256" key="3">
    <source>
        <dbReference type="ARBA" id="ARBA00010663"/>
    </source>
</evidence>
<evidence type="ECO:0000313" key="14">
    <source>
        <dbReference type="Proteomes" id="UP000001595"/>
    </source>
</evidence>
<comment type="similarity">
    <text evidence="3 12">Belongs to the G-protein coupled receptor 1 family.</text>
</comment>
<evidence type="ECO:0000256" key="1">
    <source>
        <dbReference type="ARBA" id="ARBA00003878"/>
    </source>
</evidence>
<sequence>MYICTIYVTVKHCFVLQVAVGISANTFLLLFHIFTLLLDHRLKPTDLIICHLTLVHIVNFFIALLLQSPHLFASLNFQNDFKCKALSYLSRAMWGLSICTICLLSVLQAITISSSTSCSNRIFYTVAASNVTQINVLNIGIRGDPTTFTAKVLPQELPLRKGPSRPYCCWQVSLWSSIGWISSSPSPQQCCGHMA</sequence>
<dbReference type="GO" id="GO:0019236">
    <property type="term" value="P:response to pheromone"/>
    <property type="evidence" value="ECO:0007669"/>
    <property type="project" value="UniProtKB-KW"/>
</dbReference>
<dbReference type="AlphaFoldDB" id="A0A8I5U181"/>
<organism evidence="13 14">
    <name type="scientific">Pongo abelii</name>
    <name type="common">Sumatran orangutan</name>
    <name type="synonym">Pongo pygmaeus abelii</name>
    <dbReference type="NCBI Taxonomy" id="9601"/>
    <lineage>
        <taxon>Eukaryota</taxon>
        <taxon>Metazoa</taxon>
        <taxon>Chordata</taxon>
        <taxon>Craniata</taxon>
        <taxon>Vertebrata</taxon>
        <taxon>Euteleostomi</taxon>
        <taxon>Mammalia</taxon>
        <taxon>Eutheria</taxon>
        <taxon>Euarchontoglires</taxon>
        <taxon>Primates</taxon>
        <taxon>Haplorrhini</taxon>
        <taxon>Catarrhini</taxon>
        <taxon>Hominidae</taxon>
        <taxon>Pongo</taxon>
    </lineage>
</organism>
<keyword evidence="11 12" id="KW-0807">Transducer</keyword>
<feature type="transmembrane region" description="Helical" evidence="12">
    <location>
        <begin position="49"/>
        <end position="72"/>
    </location>
</feature>
<evidence type="ECO:0000256" key="11">
    <source>
        <dbReference type="ARBA" id="ARBA00023224"/>
    </source>
</evidence>
<dbReference type="PANTHER" id="PTHR24062">
    <property type="entry name" value="VOMERONASAL TYPE-1 RECEPTOR"/>
    <property type="match status" value="1"/>
</dbReference>
<evidence type="ECO:0000256" key="2">
    <source>
        <dbReference type="ARBA" id="ARBA00004651"/>
    </source>
</evidence>
<keyword evidence="5 12" id="KW-0589">Pheromone response</keyword>
<dbReference type="Pfam" id="PF03402">
    <property type="entry name" value="V1R"/>
    <property type="match status" value="1"/>
</dbReference>
<dbReference type="Ensembl" id="ENSPPYT00000039664.1">
    <property type="protein sequence ID" value="ENSPPYP00000034239.1"/>
    <property type="gene ID" value="ENSPPYG00000038543.1"/>
</dbReference>
<keyword evidence="10 12" id="KW-0675">Receptor</keyword>
<comment type="subcellular location">
    <subcellularLocation>
        <location evidence="2 12">Cell membrane</location>
        <topology evidence="2 12">Multi-pass membrane protein</topology>
    </subcellularLocation>
</comment>
<dbReference type="GO" id="GO:0005886">
    <property type="term" value="C:plasma membrane"/>
    <property type="evidence" value="ECO:0007669"/>
    <property type="project" value="UniProtKB-SubCell"/>
</dbReference>
<keyword evidence="8 12" id="KW-0297">G-protein coupled receptor</keyword>
<reference evidence="13 14" key="1">
    <citation type="submission" date="2008-02" db="EMBL/GenBank/DDBJ databases">
        <title>A 6x draft sequence assembly of the Pongo pygmaeus abelii genome.</title>
        <authorList>
            <person name="Wilson R.K."/>
            <person name="Mardis E."/>
        </authorList>
    </citation>
    <scope>NUCLEOTIDE SEQUENCE [LARGE SCALE GENOMIC DNA]</scope>
</reference>
<keyword evidence="7 12" id="KW-1133">Transmembrane helix</keyword>
<evidence type="ECO:0000256" key="7">
    <source>
        <dbReference type="ARBA" id="ARBA00022989"/>
    </source>
</evidence>
<evidence type="ECO:0000256" key="12">
    <source>
        <dbReference type="RuleBase" id="RU364061"/>
    </source>
</evidence>
<keyword evidence="6 12" id="KW-0812">Transmembrane</keyword>
<accession>A0A8I5U181</accession>
<evidence type="ECO:0000256" key="10">
    <source>
        <dbReference type="ARBA" id="ARBA00023170"/>
    </source>
</evidence>
<name>A0A8I5U181_PONAB</name>
<dbReference type="Proteomes" id="UP000001595">
    <property type="component" value="Chromosome 7"/>
</dbReference>
<feature type="transmembrane region" description="Helical" evidence="12">
    <location>
        <begin position="14"/>
        <end position="37"/>
    </location>
</feature>
<comment type="caution">
    <text evidence="12">Lacks conserved residue(s) required for the propagation of feature annotation.</text>
</comment>
<evidence type="ECO:0000256" key="6">
    <source>
        <dbReference type="ARBA" id="ARBA00022692"/>
    </source>
</evidence>
<comment type="function">
    <text evidence="1">Putative pheromone receptor.</text>
</comment>